<evidence type="ECO:0000256" key="6">
    <source>
        <dbReference type="ARBA" id="ARBA00022989"/>
    </source>
</evidence>
<keyword evidence="6 8" id="KW-1133">Transmembrane helix</keyword>
<dbReference type="PROSITE" id="PS50893">
    <property type="entry name" value="ABC_TRANSPORTER_2"/>
    <property type="match status" value="1"/>
</dbReference>
<dbReference type="CDD" id="cd03254">
    <property type="entry name" value="ABCC_Glucan_exporter_like"/>
    <property type="match status" value="1"/>
</dbReference>
<organism evidence="11 12">
    <name type="scientific">Lactobacillus amylovorus (strain GRL 1112)</name>
    <dbReference type="NCBI Taxonomy" id="695560"/>
    <lineage>
        <taxon>Bacteria</taxon>
        <taxon>Bacillati</taxon>
        <taxon>Bacillota</taxon>
        <taxon>Bacilli</taxon>
        <taxon>Lactobacillales</taxon>
        <taxon>Lactobacillaceae</taxon>
        <taxon>Lactobacillus</taxon>
    </lineage>
</organism>
<protein>
    <submittedName>
        <fullName evidence="11">ABC transporter ATPase protein</fullName>
    </submittedName>
</protein>
<dbReference type="KEGG" id="lam:LA2_10050"/>
<dbReference type="SUPFAM" id="SSF52540">
    <property type="entry name" value="P-loop containing nucleoside triphosphate hydrolases"/>
    <property type="match status" value="1"/>
</dbReference>
<dbReference type="PANTHER" id="PTHR24221:SF499">
    <property type="entry name" value="FATTY ACID ABC TRANSPORTER ATP-BINDING_PERMEASE PROTEIN"/>
    <property type="match status" value="1"/>
</dbReference>
<evidence type="ECO:0000256" key="5">
    <source>
        <dbReference type="ARBA" id="ARBA00022840"/>
    </source>
</evidence>
<dbReference type="InterPro" id="IPR011527">
    <property type="entry name" value="ABC1_TM_dom"/>
</dbReference>
<evidence type="ECO:0000256" key="2">
    <source>
        <dbReference type="ARBA" id="ARBA00022448"/>
    </source>
</evidence>
<dbReference type="InterPro" id="IPR003593">
    <property type="entry name" value="AAA+_ATPase"/>
</dbReference>
<accession>E4SN94</accession>
<feature type="domain" description="ABC transmembrane type-1" evidence="10">
    <location>
        <begin position="39"/>
        <end position="328"/>
    </location>
</feature>
<dbReference type="InterPro" id="IPR003439">
    <property type="entry name" value="ABC_transporter-like_ATP-bd"/>
</dbReference>
<dbReference type="PATRIC" id="fig|695560.3.peg.1975"/>
<dbReference type="InterPro" id="IPR039421">
    <property type="entry name" value="Type_1_exporter"/>
</dbReference>
<dbReference type="Pfam" id="PF00664">
    <property type="entry name" value="ABC_membrane"/>
    <property type="match status" value="1"/>
</dbReference>
<dbReference type="FunFam" id="3.40.50.300:FF:000287">
    <property type="entry name" value="Multidrug ABC transporter ATP-binding protein"/>
    <property type="match status" value="1"/>
</dbReference>
<evidence type="ECO:0000313" key="11">
    <source>
        <dbReference type="EMBL" id="ADQ59913.1"/>
    </source>
</evidence>
<evidence type="ECO:0000259" key="9">
    <source>
        <dbReference type="PROSITE" id="PS50893"/>
    </source>
</evidence>
<feature type="transmembrane region" description="Helical" evidence="8">
    <location>
        <begin position="35"/>
        <end position="58"/>
    </location>
</feature>
<evidence type="ECO:0000256" key="4">
    <source>
        <dbReference type="ARBA" id="ARBA00022741"/>
    </source>
</evidence>
<dbReference type="HOGENOM" id="CLU_000604_84_4_9"/>
<evidence type="ECO:0000313" key="12">
    <source>
        <dbReference type="Proteomes" id="UP000007033"/>
    </source>
</evidence>
<dbReference type="CDD" id="cd18547">
    <property type="entry name" value="ABC_6TM_Tm288_like"/>
    <property type="match status" value="1"/>
</dbReference>
<keyword evidence="2" id="KW-0813">Transport</keyword>
<evidence type="ECO:0000259" key="10">
    <source>
        <dbReference type="PROSITE" id="PS50929"/>
    </source>
</evidence>
<dbReference type="Proteomes" id="UP000007033">
    <property type="component" value="Chromosome"/>
</dbReference>
<dbReference type="SUPFAM" id="SSF90123">
    <property type="entry name" value="ABC transporter transmembrane region"/>
    <property type="match status" value="1"/>
</dbReference>
<dbReference type="InterPro" id="IPR036640">
    <property type="entry name" value="ABC1_TM_sf"/>
</dbReference>
<dbReference type="GO" id="GO:0016887">
    <property type="term" value="F:ATP hydrolysis activity"/>
    <property type="evidence" value="ECO:0007669"/>
    <property type="project" value="InterPro"/>
</dbReference>
<dbReference type="InterPro" id="IPR017871">
    <property type="entry name" value="ABC_transporter-like_CS"/>
</dbReference>
<keyword evidence="5" id="KW-0067">ATP-binding</keyword>
<dbReference type="GO" id="GO:0005524">
    <property type="term" value="F:ATP binding"/>
    <property type="evidence" value="ECO:0007669"/>
    <property type="project" value="UniProtKB-KW"/>
</dbReference>
<reference evidence="11 12" key="1">
    <citation type="journal article" date="2011" name="J. Bacteriol.">
        <title>Genome sequence of Lactobacillus amylovorus GRL1112.</title>
        <authorList>
            <person name="Kant R."/>
            <person name="Paulin L."/>
            <person name="Alatalo E."/>
            <person name="de Vos W.M."/>
            <person name="Palva A."/>
        </authorList>
    </citation>
    <scope>NUCLEOTIDE SEQUENCE [LARGE SCALE GENOMIC DNA]</scope>
    <source>
        <strain evidence="11 12">GRL 1112</strain>
    </source>
</reference>
<dbReference type="Gene3D" id="3.40.50.300">
    <property type="entry name" value="P-loop containing nucleotide triphosphate hydrolases"/>
    <property type="match status" value="1"/>
</dbReference>
<proteinExistence type="predicted"/>
<dbReference type="GO" id="GO:0005886">
    <property type="term" value="C:plasma membrane"/>
    <property type="evidence" value="ECO:0007669"/>
    <property type="project" value="UniProtKB-SubCell"/>
</dbReference>
<dbReference type="InterPro" id="IPR027417">
    <property type="entry name" value="P-loop_NTPase"/>
</dbReference>
<dbReference type="PROSITE" id="PS00211">
    <property type="entry name" value="ABC_TRANSPORTER_1"/>
    <property type="match status" value="1"/>
</dbReference>
<dbReference type="PANTHER" id="PTHR24221">
    <property type="entry name" value="ATP-BINDING CASSETTE SUB-FAMILY B"/>
    <property type="match status" value="1"/>
</dbReference>
<dbReference type="AlphaFoldDB" id="E4SN94"/>
<dbReference type="Gene3D" id="1.20.1560.10">
    <property type="entry name" value="ABC transporter type 1, transmembrane domain"/>
    <property type="match status" value="1"/>
</dbReference>
<evidence type="ECO:0000256" key="8">
    <source>
        <dbReference type="SAM" id="Phobius"/>
    </source>
</evidence>
<name>E4SN94_LACAR</name>
<evidence type="ECO:0000256" key="1">
    <source>
        <dbReference type="ARBA" id="ARBA00004651"/>
    </source>
</evidence>
<keyword evidence="4" id="KW-0547">Nucleotide-binding</keyword>
<keyword evidence="3 8" id="KW-0812">Transmembrane</keyword>
<dbReference type="PROSITE" id="PS50929">
    <property type="entry name" value="ABC_TM1F"/>
    <property type="match status" value="1"/>
</dbReference>
<evidence type="ECO:0000256" key="7">
    <source>
        <dbReference type="ARBA" id="ARBA00023136"/>
    </source>
</evidence>
<feature type="transmembrane region" description="Helical" evidence="8">
    <location>
        <begin position="185"/>
        <end position="202"/>
    </location>
</feature>
<dbReference type="EMBL" id="CP002338">
    <property type="protein sequence ID" value="ADQ59913.1"/>
    <property type="molecule type" value="Genomic_DNA"/>
</dbReference>
<dbReference type="GO" id="GO:0140359">
    <property type="term" value="F:ABC-type transporter activity"/>
    <property type="evidence" value="ECO:0007669"/>
    <property type="project" value="InterPro"/>
</dbReference>
<comment type="subcellular location">
    <subcellularLocation>
        <location evidence="1">Cell membrane</location>
        <topology evidence="1">Multi-pass membrane protein</topology>
    </subcellularLocation>
</comment>
<feature type="domain" description="ABC transporter" evidence="9">
    <location>
        <begin position="383"/>
        <end position="617"/>
    </location>
</feature>
<dbReference type="Pfam" id="PF00005">
    <property type="entry name" value="ABC_tran"/>
    <property type="match status" value="1"/>
</dbReference>
<sequence length="622" mass="69482">MSNLDKALENKDQANGHRMKTLGRLLRLIVKTSPWMLTVSMIMIVLAAASNVIGSLFIERLINNYIMPLTKEKVPNYGPLEIAIAVMFGIYAIGFLSNYLFNMLMGVLAQKVQYRVRNEMFTHMESLPISYFDQNEFGDIMSRYTNDIDTLMQMISQSIPQFTNSVLSLLFVVCAMFSLSWQLTLFSFIIFALSIGIVRFLTVKSGNYFQIQQKKLGQINGYNEEMLNGLKVIKVFSHEPESKAGFDKYNEELRQASGRANTYATVLFPIMGNIGNLLYVLIAFIGGAVAINQWAPLSLGAIGSFLQLSRQFSMPIAQISQQLNSIVMALAGAERIFNLEDQASEPDDGTVTISKGDEVGSNWNWNVPQKDGSIKKVPVRGHIVFDHVNFSYVPEHQILHDISIDAKPGMKVAMVGETGAGKTTISNMLNRFYEIDSGTITYDGIPIKNIKKDDLRQSLSIVLQETHLFTGTIMDNIRFGNPDASDDDVYQAAKLSHADEFIHDLDHGYQTVIDGDGGDLSQGQMQLLSIARAMIADEPVMILDEATSSIDTRTEKMVQAGMDNLLAGRTSFVIAHRLSTIVNSDLILVLDHGHIIERGNHEELLKQKGYYYELYTGKKEIQ</sequence>
<dbReference type="SMART" id="SM00382">
    <property type="entry name" value="AAA"/>
    <property type="match status" value="1"/>
</dbReference>
<gene>
    <name evidence="11" type="ordered locus">LA2_10050</name>
</gene>
<keyword evidence="7 8" id="KW-0472">Membrane</keyword>
<evidence type="ECO:0000256" key="3">
    <source>
        <dbReference type="ARBA" id="ARBA00022692"/>
    </source>
</evidence>
<feature type="transmembrane region" description="Helical" evidence="8">
    <location>
        <begin position="78"/>
        <end position="101"/>
    </location>
</feature>